<dbReference type="RefSeq" id="WP_075226442.1">
    <property type="nucleotide sequence ID" value="NZ_CP009048.1"/>
</dbReference>
<dbReference type="Proteomes" id="UP000028931">
    <property type="component" value="Chromosome"/>
</dbReference>
<evidence type="ECO:0000313" key="1">
    <source>
        <dbReference type="EMBL" id="AIL60472.1"/>
    </source>
</evidence>
<protein>
    <submittedName>
        <fullName evidence="1">Uncharacterized protein</fullName>
    </submittedName>
</protein>
<dbReference type="OrthoDB" id="6506858at2"/>
<sequence>MRFNNILSADLPEIDETIKECVNGGQWLLFKSDSISRSEVPADFYLKVGQSVYALDGEGHIVGELDRPNDNFRIDELYYFSDLPKPRSISNAISSKVF</sequence>
<evidence type="ECO:0000313" key="2">
    <source>
        <dbReference type="Proteomes" id="UP000028931"/>
    </source>
</evidence>
<accession>A0A077F4Q9</accession>
<dbReference type="EMBL" id="CP009048">
    <property type="protein sequence ID" value="AIL60472.1"/>
    <property type="molecule type" value="Genomic_DNA"/>
</dbReference>
<dbReference type="AlphaFoldDB" id="A0A077F4Q9"/>
<reference evidence="1 2" key="1">
    <citation type="submission" date="2014-07" db="EMBL/GenBank/DDBJ databases">
        <authorList>
            <person name="Lee K."/>
            <person name="Lim J.Y."/>
            <person name="Hwang I."/>
        </authorList>
    </citation>
    <scope>NUCLEOTIDE SEQUENCE [LARGE SCALE GENOMIC DNA]</scope>
    <source>
        <strain evidence="1 2">KL28</strain>
    </source>
</reference>
<name>A0A077F4Q9_9PSED</name>
<gene>
    <name evidence="1" type="ORF">PSAKL28_12460</name>
</gene>
<organism evidence="1 2">
    <name type="scientific">Pseudomonas alkylphenolica</name>
    <dbReference type="NCBI Taxonomy" id="237609"/>
    <lineage>
        <taxon>Bacteria</taxon>
        <taxon>Pseudomonadati</taxon>
        <taxon>Pseudomonadota</taxon>
        <taxon>Gammaproteobacteria</taxon>
        <taxon>Pseudomonadales</taxon>
        <taxon>Pseudomonadaceae</taxon>
        <taxon>Pseudomonas</taxon>
    </lineage>
</organism>
<proteinExistence type="predicted"/>
<dbReference type="HOGENOM" id="CLU_2329493_0_0_6"/>
<dbReference type="KEGG" id="palk:PSAKL28_12460"/>